<accession>A0A414AN94</accession>
<gene>
    <name evidence="1" type="ORF">DW839_23845</name>
</gene>
<evidence type="ECO:0000313" key="1">
    <source>
        <dbReference type="EMBL" id="RHC51577.1"/>
    </source>
</evidence>
<name>A0A414AN94_9FIRM</name>
<protein>
    <submittedName>
        <fullName evidence="1">Uncharacterized protein</fullName>
    </submittedName>
</protein>
<comment type="caution">
    <text evidence="1">The sequence shown here is derived from an EMBL/GenBank/DDBJ whole genome shotgun (WGS) entry which is preliminary data.</text>
</comment>
<organism evidence="1 2">
    <name type="scientific">Enterocloster bolteae</name>
    <dbReference type="NCBI Taxonomy" id="208479"/>
    <lineage>
        <taxon>Bacteria</taxon>
        <taxon>Bacillati</taxon>
        <taxon>Bacillota</taxon>
        <taxon>Clostridia</taxon>
        <taxon>Lachnospirales</taxon>
        <taxon>Lachnospiraceae</taxon>
        <taxon>Enterocloster</taxon>
    </lineage>
</organism>
<sequence length="89" mass="10212">MLMNPLTKVKTLKLRFKVNTDIPKGTKDYIICAIPSGYEPKYYVENVSVTMMGVPYLLHVPQGGKSLYFSYNQSVILHDDEFFITLTFV</sequence>
<dbReference type="EMBL" id="QSHZ01000032">
    <property type="protein sequence ID" value="RHC51577.1"/>
    <property type="molecule type" value="Genomic_DNA"/>
</dbReference>
<dbReference type="AlphaFoldDB" id="A0A414AN94"/>
<dbReference type="Proteomes" id="UP000283975">
    <property type="component" value="Unassembled WGS sequence"/>
</dbReference>
<reference evidence="1 2" key="1">
    <citation type="submission" date="2018-08" db="EMBL/GenBank/DDBJ databases">
        <title>A genome reference for cultivated species of the human gut microbiota.</title>
        <authorList>
            <person name="Zou Y."/>
            <person name="Xue W."/>
            <person name="Luo G."/>
        </authorList>
    </citation>
    <scope>NUCLEOTIDE SEQUENCE [LARGE SCALE GENOMIC DNA]</scope>
    <source>
        <strain evidence="1 2">AM35-14</strain>
    </source>
</reference>
<proteinExistence type="predicted"/>
<evidence type="ECO:0000313" key="2">
    <source>
        <dbReference type="Proteomes" id="UP000283975"/>
    </source>
</evidence>